<organism evidence="2 3">
    <name type="scientific">Hoeflea ulvae</name>
    <dbReference type="NCBI Taxonomy" id="2983764"/>
    <lineage>
        <taxon>Bacteria</taxon>
        <taxon>Pseudomonadati</taxon>
        <taxon>Pseudomonadota</taxon>
        <taxon>Alphaproteobacteria</taxon>
        <taxon>Hyphomicrobiales</taxon>
        <taxon>Rhizobiaceae</taxon>
        <taxon>Hoeflea</taxon>
    </lineage>
</organism>
<dbReference type="EMBL" id="JAOVZQ010000001">
    <property type="protein sequence ID" value="MCY0093247.1"/>
    <property type="molecule type" value="Genomic_DNA"/>
</dbReference>
<feature type="chain" id="PRO_5046232563" description="HEAT repeat domain-containing protein" evidence="1">
    <location>
        <begin position="25"/>
        <end position="231"/>
    </location>
</feature>
<protein>
    <recommendedName>
        <fullName evidence="4">HEAT repeat domain-containing protein</fullName>
    </recommendedName>
</protein>
<feature type="signal peptide" evidence="1">
    <location>
        <begin position="1"/>
        <end position="24"/>
    </location>
</feature>
<gene>
    <name evidence="2" type="ORF">OEG82_04260</name>
</gene>
<evidence type="ECO:0008006" key="4">
    <source>
        <dbReference type="Google" id="ProtNLM"/>
    </source>
</evidence>
<accession>A0ABT3YBK0</accession>
<name>A0ABT3YBK0_9HYPH</name>
<dbReference type="RefSeq" id="WP_267611217.1">
    <property type="nucleotide sequence ID" value="NZ_JAOVZQ010000001.1"/>
</dbReference>
<reference evidence="2" key="1">
    <citation type="submission" date="2022-10" db="EMBL/GenBank/DDBJ databases">
        <title>Hoeflea sp. J2-29, isolated from marine algae.</title>
        <authorList>
            <person name="Kristyanto S."/>
            <person name="Kim J.M."/>
            <person name="Jeon C.O."/>
        </authorList>
    </citation>
    <scope>NUCLEOTIDE SEQUENCE</scope>
    <source>
        <strain evidence="2">J2-29</strain>
    </source>
</reference>
<evidence type="ECO:0000256" key="1">
    <source>
        <dbReference type="SAM" id="SignalP"/>
    </source>
</evidence>
<evidence type="ECO:0000313" key="3">
    <source>
        <dbReference type="Proteomes" id="UP001081283"/>
    </source>
</evidence>
<comment type="caution">
    <text evidence="2">The sequence shown here is derived from an EMBL/GenBank/DDBJ whole genome shotgun (WGS) entry which is preliminary data.</text>
</comment>
<keyword evidence="3" id="KW-1185">Reference proteome</keyword>
<dbReference type="Proteomes" id="UP001081283">
    <property type="component" value="Unassembled WGS sequence"/>
</dbReference>
<proteinExistence type="predicted"/>
<sequence length="231" mass="25818">MKRNTKLWLAGSLLTLTLCPPAVADVTERYGELQSVIDAINDPDPLMRLAQLEEILENGNATDIQLAIRTAFSVDDPNVRSLALRAHFAGFRTFVVTAELPESVKEVLDGSDKDAAKKILNGYLFEFFENVGYQFSFQAEYPSNAELEFKTMLLNNYRTQNEFTGSGNIRGGMLTITTPIFFNNNNHACSFEFTEYEGFTLKGLGSCNLKGGFLFPVAFHLFDDEKAPLKE</sequence>
<keyword evidence="1" id="KW-0732">Signal</keyword>
<evidence type="ECO:0000313" key="2">
    <source>
        <dbReference type="EMBL" id="MCY0093247.1"/>
    </source>
</evidence>